<evidence type="ECO:0000256" key="1">
    <source>
        <dbReference type="ARBA" id="ARBA00022741"/>
    </source>
</evidence>
<evidence type="ECO:0000256" key="3">
    <source>
        <dbReference type="SAM" id="MobiDB-lite"/>
    </source>
</evidence>
<dbReference type="Proteomes" id="UP000601597">
    <property type="component" value="Unassembled WGS sequence"/>
</dbReference>
<feature type="domain" description="AAA" evidence="4">
    <location>
        <begin position="28"/>
        <end position="182"/>
    </location>
</feature>
<dbReference type="Gene3D" id="3.40.50.300">
    <property type="entry name" value="P-loop containing nucleotide triphosphate hydrolases"/>
    <property type="match status" value="1"/>
</dbReference>
<keyword evidence="6" id="KW-1185">Reference proteome</keyword>
<dbReference type="InterPro" id="IPR050625">
    <property type="entry name" value="ParA/MinD_ATPase"/>
</dbReference>
<reference evidence="6" key="1">
    <citation type="journal article" date="2019" name="Int. J. Syst. Evol. Microbiol.">
        <title>The Global Catalogue of Microorganisms (GCM) 10K type strain sequencing project: providing services to taxonomists for standard genome sequencing and annotation.</title>
        <authorList>
            <consortium name="The Broad Institute Genomics Platform"/>
            <consortium name="The Broad Institute Genome Sequencing Center for Infectious Disease"/>
            <person name="Wu L."/>
            <person name="Ma J."/>
        </authorList>
    </citation>
    <scope>NUCLEOTIDE SEQUENCE [LARGE SCALE GENOMIC DNA]</scope>
    <source>
        <strain evidence="6">KCTC 22280</strain>
    </source>
</reference>
<dbReference type="SUPFAM" id="SSF52540">
    <property type="entry name" value="P-loop containing nucleoside triphosphate hydrolases"/>
    <property type="match status" value="1"/>
</dbReference>
<evidence type="ECO:0000256" key="2">
    <source>
        <dbReference type="ARBA" id="ARBA00022840"/>
    </source>
</evidence>
<accession>A0ABQ3B2G4</accession>
<feature type="compositionally biased region" description="Polar residues" evidence="3">
    <location>
        <begin position="1"/>
        <end position="11"/>
    </location>
</feature>
<protein>
    <recommendedName>
        <fullName evidence="4">AAA domain-containing protein</fullName>
    </recommendedName>
</protein>
<gene>
    <name evidence="5" type="ORF">GCM10007071_24340</name>
</gene>
<dbReference type="EMBL" id="BMXV01000005">
    <property type="protein sequence ID" value="GGY76082.1"/>
    <property type="molecule type" value="Genomic_DNA"/>
</dbReference>
<feature type="region of interest" description="Disordered" evidence="3">
    <location>
        <begin position="292"/>
        <end position="330"/>
    </location>
</feature>
<keyword evidence="1" id="KW-0547">Nucleotide-binding</keyword>
<dbReference type="PANTHER" id="PTHR43384:SF4">
    <property type="entry name" value="CELLULOSE BIOSYNTHESIS PROTEIN BCSQ-RELATED"/>
    <property type="match status" value="1"/>
</dbReference>
<proteinExistence type="predicted"/>
<dbReference type="InterPro" id="IPR027417">
    <property type="entry name" value="P-loop_NTPase"/>
</dbReference>
<keyword evidence="2" id="KW-0067">ATP-binding</keyword>
<feature type="compositionally biased region" description="Polar residues" evidence="3">
    <location>
        <begin position="311"/>
        <end position="325"/>
    </location>
</feature>
<sequence length="420" mass="44820">MDVSDSSSNGSPVREGTGVPGRSSRPDIIALTGGKGGVGKTSVAVNLALTMARGGRRVLLLDADTDLANVSILLGLYPTRTLEHAMAGECRLADVIQEGPHGLHIIAGASGVQRCMDMDLGDAGSVLRDLAGMEQAYDTILIDTASGLRPAALHMIAAAALACVVITPDPASLTDAFSLLRVLQRRGYRRTPGVVVNMAAGASQAREVFRRFSGATHRHLGMDTEYIGAIWRDESIQQSVELQRPVALLSESDPSSRQFISLADQLIRHLSQLPARKSGLAAYWYHRSHRQQEVSAPETASPSPATADTEQQGNAPTGMHHQSTPPDSPREQCRALFADLQRLLAERPQDALLRQEALRGASALLSGMASEPETSLLPRSIGYSSTDFGSQDALLATLKSQPDSVRVEGFLAALSDNYDQ</sequence>
<feature type="compositionally biased region" description="Low complexity" evidence="3">
    <location>
        <begin position="293"/>
        <end position="310"/>
    </location>
</feature>
<organism evidence="5 6">
    <name type="scientific">Marinobacter zhanjiangensis</name>
    <dbReference type="NCBI Taxonomy" id="578215"/>
    <lineage>
        <taxon>Bacteria</taxon>
        <taxon>Pseudomonadati</taxon>
        <taxon>Pseudomonadota</taxon>
        <taxon>Gammaproteobacteria</taxon>
        <taxon>Pseudomonadales</taxon>
        <taxon>Marinobacteraceae</taxon>
        <taxon>Marinobacter</taxon>
    </lineage>
</organism>
<dbReference type="InterPro" id="IPR025669">
    <property type="entry name" value="AAA_dom"/>
</dbReference>
<feature type="region of interest" description="Disordered" evidence="3">
    <location>
        <begin position="1"/>
        <end position="26"/>
    </location>
</feature>
<dbReference type="Pfam" id="PF13614">
    <property type="entry name" value="AAA_31"/>
    <property type="match status" value="1"/>
</dbReference>
<evidence type="ECO:0000313" key="6">
    <source>
        <dbReference type="Proteomes" id="UP000601597"/>
    </source>
</evidence>
<dbReference type="PANTHER" id="PTHR43384">
    <property type="entry name" value="SEPTUM SITE-DETERMINING PROTEIN MIND HOMOLOG, CHLOROPLASTIC-RELATED"/>
    <property type="match status" value="1"/>
</dbReference>
<name>A0ABQ3B2G4_9GAMM</name>
<comment type="caution">
    <text evidence="5">The sequence shown here is derived from an EMBL/GenBank/DDBJ whole genome shotgun (WGS) entry which is preliminary data.</text>
</comment>
<evidence type="ECO:0000259" key="4">
    <source>
        <dbReference type="Pfam" id="PF13614"/>
    </source>
</evidence>
<evidence type="ECO:0000313" key="5">
    <source>
        <dbReference type="EMBL" id="GGY76082.1"/>
    </source>
</evidence>